<proteinExistence type="predicted"/>
<dbReference type="Pfam" id="PF16289">
    <property type="entry name" value="PIN_12"/>
    <property type="match status" value="1"/>
</dbReference>
<protein>
    <submittedName>
        <fullName evidence="2">PIN domain-containing protein</fullName>
    </submittedName>
</protein>
<dbReference type="RefSeq" id="WP_341366861.1">
    <property type="nucleotide sequence ID" value="NZ_CP150951.2"/>
</dbReference>
<feature type="domain" description="DUF4935" evidence="1">
    <location>
        <begin position="4"/>
        <end position="183"/>
    </location>
</feature>
<gene>
    <name evidence="2" type="ORF">AABB29_18215</name>
</gene>
<name>A0ABZ2V2M6_9RHOB</name>
<organism evidence="2 3">
    <name type="scientific">Yoonia phaeophyticola</name>
    <dbReference type="NCBI Taxonomy" id="3137369"/>
    <lineage>
        <taxon>Bacteria</taxon>
        <taxon>Pseudomonadati</taxon>
        <taxon>Pseudomonadota</taxon>
        <taxon>Alphaproteobacteria</taxon>
        <taxon>Rhodobacterales</taxon>
        <taxon>Paracoccaceae</taxon>
        <taxon>Yoonia</taxon>
    </lineage>
</organism>
<accession>A0ABZ2V2M6</accession>
<keyword evidence="3" id="KW-1185">Reference proteome</keyword>
<dbReference type="EMBL" id="CP150951">
    <property type="protein sequence ID" value="WZC48748.1"/>
    <property type="molecule type" value="Genomic_DNA"/>
</dbReference>
<evidence type="ECO:0000313" key="2">
    <source>
        <dbReference type="EMBL" id="WZC48748.1"/>
    </source>
</evidence>
<reference evidence="3" key="1">
    <citation type="submission" date="2024-04" db="EMBL/GenBank/DDBJ databases">
        <title>Phylogenomic analyses of a clade within the roseobacter group suggest taxonomic reassignments of species of the genera Aestuariivita, Citreicella, Loktanella, Nautella, Pelagibaca, Ruegeria, Thalassobius, Thiobacimonas and Tropicibacter, and the proposal o.</title>
        <authorList>
            <person name="Jeon C.O."/>
        </authorList>
    </citation>
    <scope>NUCLEOTIDE SEQUENCE [LARGE SCALE GENOMIC DNA]</scope>
    <source>
        <strain evidence="3">BS5-3</strain>
    </source>
</reference>
<dbReference type="Proteomes" id="UP001440612">
    <property type="component" value="Chromosome"/>
</dbReference>
<dbReference type="InterPro" id="IPR032557">
    <property type="entry name" value="DUF4935"/>
</dbReference>
<sequence>MIRLFLDANILLDFFRFGADDLIEVRKLLTLIEDDEVKLFSNQLLRDEVSRARDAEIAKSLEELRAQKFNLKAPNYCSDLEELTALKLALKTANELHTDLLKALKAKISSKTIAADVLLADLNDKASDIDITPELLELAQRRQMFNNPPRKRKDSVGDSLHWEALMSTDSGVNFHIVSRDGDFGSDLEPEKIKDFLLDEWKRKFNAYASITLHKSLSDFFRVKFPDIKLSELAEKSSLIAQLQSSPNFATTHFLISKLNEFGTFTNGQVVRLFAALLENPQVSWIATDDDVQAFYQKLQPSAYVVPDASQLELAEILDVQSDFFLPF</sequence>
<evidence type="ECO:0000313" key="3">
    <source>
        <dbReference type="Proteomes" id="UP001440612"/>
    </source>
</evidence>
<evidence type="ECO:0000259" key="1">
    <source>
        <dbReference type="Pfam" id="PF16289"/>
    </source>
</evidence>